<evidence type="ECO:0000313" key="6">
    <source>
        <dbReference type="EMBL" id="MBM6913311.1"/>
    </source>
</evidence>
<evidence type="ECO:0000256" key="5">
    <source>
        <dbReference type="RuleBase" id="RU362118"/>
    </source>
</evidence>
<dbReference type="InterPro" id="IPR015424">
    <property type="entry name" value="PyrdxlP-dep_Trfase"/>
</dbReference>
<dbReference type="PANTHER" id="PTHR43797:SF2">
    <property type="entry name" value="HOMOCYSTEINE_CYSTEINE SYNTHASE"/>
    <property type="match status" value="1"/>
</dbReference>
<evidence type="ECO:0000256" key="2">
    <source>
        <dbReference type="ARBA" id="ARBA00009077"/>
    </source>
</evidence>
<gene>
    <name evidence="6" type="ORF">H6A01_08260</name>
</gene>
<dbReference type="PIRSF" id="PIRSF001434">
    <property type="entry name" value="CGS"/>
    <property type="match status" value="1"/>
</dbReference>
<dbReference type="NCBIfam" id="TIGR01326">
    <property type="entry name" value="OAH_OAS_sulfhy"/>
    <property type="match status" value="1"/>
</dbReference>
<keyword evidence="7" id="KW-1185">Reference proteome</keyword>
<dbReference type="InterPro" id="IPR015421">
    <property type="entry name" value="PyrdxlP-dep_Trfase_major"/>
</dbReference>
<dbReference type="SUPFAM" id="SSF53383">
    <property type="entry name" value="PLP-dependent transferases"/>
    <property type="match status" value="1"/>
</dbReference>
<dbReference type="InterPro" id="IPR015422">
    <property type="entry name" value="PyrdxlP-dep_Trfase_small"/>
</dbReference>
<dbReference type="Gene3D" id="3.40.640.10">
    <property type="entry name" value="Type I PLP-dependent aspartate aminotransferase-like (Major domain)"/>
    <property type="match status" value="1"/>
</dbReference>
<comment type="caution">
    <text evidence="6">The sequence shown here is derived from an EMBL/GenBank/DDBJ whole genome shotgun (WGS) entry which is preliminary data.</text>
</comment>
<dbReference type="InterPro" id="IPR000277">
    <property type="entry name" value="Cys/Met-Metab_PyrdxlP-dep_enz"/>
</dbReference>
<dbReference type="CDD" id="cd00614">
    <property type="entry name" value="CGS_like"/>
    <property type="match status" value="1"/>
</dbReference>
<proteinExistence type="inferred from homology"/>
<name>A0ABS2GGK3_9FIRM</name>
<organism evidence="6 7">
    <name type="scientific">Veillonella magna</name>
    <dbReference type="NCBI Taxonomy" id="464322"/>
    <lineage>
        <taxon>Bacteria</taxon>
        <taxon>Bacillati</taxon>
        <taxon>Bacillota</taxon>
        <taxon>Negativicutes</taxon>
        <taxon>Veillonellales</taxon>
        <taxon>Veillonellaceae</taxon>
        <taxon>Veillonella</taxon>
    </lineage>
</organism>
<comment type="cofactor">
    <cofactor evidence="1 5">
        <name>pyridoxal 5'-phosphate</name>
        <dbReference type="ChEBI" id="CHEBI:597326"/>
    </cofactor>
</comment>
<evidence type="ECO:0000256" key="4">
    <source>
        <dbReference type="ARBA" id="ARBA00022898"/>
    </source>
</evidence>
<dbReference type="PANTHER" id="PTHR43797">
    <property type="entry name" value="HOMOCYSTEINE/CYSTEINE SYNTHASE"/>
    <property type="match status" value="1"/>
</dbReference>
<dbReference type="PROSITE" id="PS00868">
    <property type="entry name" value="CYS_MET_METAB_PP"/>
    <property type="match status" value="1"/>
</dbReference>
<dbReference type="EMBL" id="JACJLA010000017">
    <property type="protein sequence ID" value="MBM6913311.1"/>
    <property type="molecule type" value="Genomic_DNA"/>
</dbReference>
<dbReference type="InterPro" id="IPR054542">
    <property type="entry name" value="Cys_met_metab_PP"/>
</dbReference>
<keyword evidence="3" id="KW-0808">Transferase</keyword>
<evidence type="ECO:0000256" key="1">
    <source>
        <dbReference type="ARBA" id="ARBA00001933"/>
    </source>
</evidence>
<keyword evidence="4 5" id="KW-0663">Pyridoxal phosphate</keyword>
<comment type="similarity">
    <text evidence="2 5">Belongs to the trans-sulfuration enzymes family.</text>
</comment>
<evidence type="ECO:0000256" key="3">
    <source>
        <dbReference type="ARBA" id="ARBA00022679"/>
    </source>
</evidence>
<dbReference type="RefSeq" id="WP_205088255.1">
    <property type="nucleotide sequence ID" value="NZ_JACJLA010000017.1"/>
</dbReference>
<dbReference type="Gene3D" id="3.90.1150.10">
    <property type="entry name" value="Aspartate Aminotransferase, domain 1"/>
    <property type="match status" value="1"/>
</dbReference>
<sequence length="425" mass="45502">MSNNKQYKFETIQLHAGHKLDPTGSRAVPIYQTTSYVFESAEQAANRFALKDAGGIYSRLGNPTNDVLEARVAELEGGAGALAVGSGSAAIAYAIQNVASAGDNIVAASTLYGGTYNLFSATLPRFGITTKFVNPDVLDEFEAAIDDNTKALYIESIGNPNINLVDIQAVADIAHKHGIILIVDNTFGSPYLIRPFKHGADVVVHSATKYLGGHGTTIAGIIVESGKFDYKASGRYPGFVEGDTHYNGLVYGDLPIPFTVKARAQLLRDTGATLTPLAAWLILQGIETLSLRVERHVENARKVVDFLSKHPKVAWVNYPELPNSPYKALADKYYPKGVGGIFTFGIKGGVKEGIAFVDALQIFSNLANVADAKSLVIHPASTTHAQLNAEEQKAAGVSEDMIRISVGLENADDLIDDLAQALDRV</sequence>
<dbReference type="Proteomes" id="UP000707138">
    <property type="component" value="Unassembled WGS sequence"/>
</dbReference>
<dbReference type="Pfam" id="PF01053">
    <property type="entry name" value="Cys_Met_Meta_PP"/>
    <property type="match status" value="1"/>
</dbReference>
<evidence type="ECO:0000313" key="7">
    <source>
        <dbReference type="Proteomes" id="UP000707138"/>
    </source>
</evidence>
<accession>A0ABS2GGK3</accession>
<reference evidence="6 7" key="1">
    <citation type="journal article" date="2021" name="Sci. Rep.">
        <title>The distribution of antibiotic resistance genes in chicken gut microbiota commensals.</title>
        <authorList>
            <person name="Juricova H."/>
            <person name="Matiasovicova J."/>
            <person name="Kubasova T."/>
            <person name="Cejkova D."/>
            <person name="Rychlik I."/>
        </authorList>
    </citation>
    <scope>NUCLEOTIDE SEQUENCE [LARGE SCALE GENOMIC DNA]</scope>
    <source>
        <strain evidence="6 7">An537</strain>
    </source>
</reference>
<dbReference type="InterPro" id="IPR006235">
    <property type="entry name" value="OAc-hSer/O-AcSer_sulfhydrylase"/>
</dbReference>
<protein>
    <submittedName>
        <fullName evidence="6">O-acetylhomoserine aminocarboxypropyltransferase/cysteine synthase</fullName>
    </submittedName>
</protein>